<sequence length="262" mass="27358">MKPDPIALTGVRFLGRQALDFTAEAGRMGIFLAASVGWLLLPPYRFSLLLRQMLFVGAGSLSIVLLTGLFTGMVLALQGFYTLQKFGSEGLLGPAVALSLVRELGPVLTALVVAGRAGSAMAAEIGIMVITEQVDALQSMAVNPIQRLASPRLLAGVLAFPLLGSLFNVVGIFGGYLVGVQLLGLSAGTYFGEMEAKVDLADIVGGAEKSLVFGLLVTWICCYKGYTCGHGAEGVGRATTSAVVLSSVMILVGDYFLTSVLF</sequence>
<protein>
    <submittedName>
        <fullName evidence="8">ABC transporter permease</fullName>
    </submittedName>
</protein>
<dbReference type="GO" id="GO:0005548">
    <property type="term" value="F:phospholipid transporter activity"/>
    <property type="evidence" value="ECO:0007669"/>
    <property type="project" value="TreeGrafter"/>
</dbReference>
<organism evidence="8 9">
    <name type="scientific">Tectimicrobiota bacterium</name>
    <dbReference type="NCBI Taxonomy" id="2528274"/>
    <lineage>
        <taxon>Bacteria</taxon>
        <taxon>Pseudomonadati</taxon>
        <taxon>Nitrospinota/Tectimicrobiota group</taxon>
        <taxon>Candidatus Tectimicrobiota</taxon>
    </lineage>
</organism>
<evidence type="ECO:0000256" key="4">
    <source>
        <dbReference type="ARBA" id="ARBA00022692"/>
    </source>
</evidence>
<feature type="transmembrane region" description="Helical" evidence="7">
    <location>
        <begin position="210"/>
        <end position="226"/>
    </location>
</feature>
<evidence type="ECO:0000256" key="2">
    <source>
        <dbReference type="ARBA" id="ARBA00007556"/>
    </source>
</evidence>
<evidence type="ECO:0000256" key="1">
    <source>
        <dbReference type="ARBA" id="ARBA00004141"/>
    </source>
</evidence>
<comment type="similarity">
    <text evidence="2 7">Belongs to the MlaE permease family.</text>
</comment>
<dbReference type="GO" id="GO:0043190">
    <property type="term" value="C:ATP-binding cassette (ABC) transporter complex"/>
    <property type="evidence" value="ECO:0007669"/>
    <property type="project" value="InterPro"/>
</dbReference>
<feature type="transmembrane region" description="Helical" evidence="7">
    <location>
        <begin position="53"/>
        <end position="77"/>
    </location>
</feature>
<reference evidence="8" key="1">
    <citation type="submission" date="2020-07" db="EMBL/GenBank/DDBJ databases">
        <title>Huge and variable diversity of episymbiotic CPR bacteria and DPANN archaea in groundwater ecosystems.</title>
        <authorList>
            <person name="He C.Y."/>
            <person name="Keren R."/>
            <person name="Whittaker M."/>
            <person name="Farag I.F."/>
            <person name="Doudna J."/>
            <person name="Cate J.H.D."/>
            <person name="Banfield J.F."/>
        </authorList>
    </citation>
    <scope>NUCLEOTIDE SEQUENCE</scope>
    <source>
        <strain evidence="8">NC_groundwater_1370_Ag_S-0.2um_69_93</strain>
    </source>
</reference>
<accession>A0A932ZSY2</accession>
<dbReference type="EMBL" id="JACQRX010000015">
    <property type="protein sequence ID" value="MBI4250879.1"/>
    <property type="molecule type" value="Genomic_DNA"/>
</dbReference>
<evidence type="ECO:0000256" key="3">
    <source>
        <dbReference type="ARBA" id="ARBA00022448"/>
    </source>
</evidence>
<comment type="subcellular location">
    <subcellularLocation>
        <location evidence="1">Membrane</location>
        <topology evidence="1">Multi-pass membrane protein</topology>
    </subcellularLocation>
</comment>
<dbReference type="AlphaFoldDB" id="A0A932ZSY2"/>
<keyword evidence="3" id="KW-0813">Transport</keyword>
<evidence type="ECO:0000256" key="5">
    <source>
        <dbReference type="ARBA" id="ARBA00022989"/>
    </source>
</evidence>
<feature type="transmembrane region" description="Helical" evidence="7">
    <location>
        <begin position="21"/>
        <end position="41"/>
    </location>
</feature>
<keyword evidence="4 7" id="KW-0812">Transmembrane</keyword>
<dbReference type="InterPro" id="IPR030802">
    <property type="entry name" value="Permease_MalE"/>
</dbReference>
<feature type="transmembrane region" description="Helical" evidence="7">
    <location>
        <begin position="238"/>
        <end position="257"/>
    </location>
</feature>
<feature type="transmembrane region" description="Helical" evidence="7">
    <location>
        <begin position="153"/>
        <end position="178"/>
    </location>
</feature>
<evidence type="ECO:0000256" key="7">
    <source>
        <dbReference type="RuleBase" id="RU362044"/>
    </source>
</evidence>
<evidence type="ECO:0000313" key="8">
    <source>
        <dbReference type="EMBL" id="MBI4250879.1"/>
    </source>
</evidence>
<dbReference type="Proteomes" id="UP000752292">
    <property type="component" value="Unassembled WGS sequence"/>
</dbReference>
<dbReference type="NCBIfam" id="TIGR00056">
    <property type="entry name" value="MlaE family lipid ABC transporter permease subunit"/>
    <property type="match status" value="1"/>
</dbReference>
<evidence type="ECO:0000256" key="6">
    <source>
        <dbReference type="ARBA" id="ARBA00023136"/>
    </source>
</evidence>
<keyword evidence="6 7" id="KW-0472">Membrane</keyword>
<dbReference type="Pfam" id="PF02405">
    <property type="entry name" value="MlaE"/>
    <property type="match status" value="1"/>
</dbReference>
<evidence type="ECO:0000313" key="9">
    <source>
        <dbReference type="Proteomes" id="UP000752292"/>
    </source>
</evidence>
<dbReference type="PANTHER" id="PTHR30188">
    <property type="entry name" value="ABC TRANSPORTER PERMEASE PROTEIN-RELATED"/>
    <property type="match status" value="1"/>
</dbReference>
<gene>
    <name evidence="8" type="ORF">HY618_00330</name>
</gene>
<name>A0A932ZSY2_UNCTE</name>
<proteinExistence type="inferred from homology"/>
<comment type="caution">
    <text evidence="8">The sequence shown here is derived from an EMBL/GenBank/DDBJ whole genome shotgun (WGS) entry which is preliminary data.</text>
</comment>
<dbReference type="InterPro" id="IPR003453">
    <property type="entry name" value="ABC_MlaE_roteobac"/>
</dbReference>
<keyword evidence="5 7" id="KW-1133">Transmembrane helix</keyword>
<dbReference type="PANTHER" id="PTHR30188:SF4">
    <property type="entry name" value="PROTEIN TRIGALACTOSYLDIACYLGLYCEROL 1, CHLOROPLASTIC"/>
    <property type="match status" value="1"/>
</dbReference>